<organism evidence="1 2">
    <name type="scientific">Thalassiosira oceanica</name>
    <name type="common">Marine diatom</name>
    <dbReference type="NCBI Taxonomy" id="159749"/>
    <lineage>
        <taxon>Eukaryota</taxon>
        <taxon>Sar</taxon>
        <taxon>Stramenopiles</taxon>
        <taxon>Ochrophyta</taxon>
        <taxon>Bacillariophyta</taxon>
        <taxon>Coscinodiscophyceae</taxon>
        <taxon>Thalassiosirophycidae</taxon>
        <taxon>Thalassiosirales</taxon>
        <taxon>Thalassiosiraceae</taxon>
        <taxon>Thalassiosira</taxon>
    </lineage>
</organism>
<keyword evidence="2" id="KW-1185">Reference proteome</keyword>
<evidence type="ECO:0000313" key="2">
    <source>
        <dbReference type="Proteomes" id="UP000266841"/>
    </source>
</evidence>
<dbReference type="EMBL" id="AGNL01036285">
    <property type="protein sequence ID" value="EJK54154.1"/>
    <property type="molecule type" value="Genomic_DNA"/>
</dbReference>
<accession>K0RPE6</accession>
<evidence type="ECO:0000313" key="1">
    <source>
        <dbReference type="EMBL" id="EJK54154.1"/>
    </source>
</evidence>
<reference evidence="1 2" key="1">
    <citation type="journal article" date="2012" name="Genome Biol.">
        <title>Genome and low-iron response of an oceanic diatom adapted to chronic iron limitation.</title>
        <authorList>
            <person name="Lommer M."/>
            <person name="Specht M."/>
            <person name="Roy A.S."/>
            <person name="Kraemer L."/>
            <person name="Andreson R."/>
            <person name="Gutowska M.A."/>
            <person name="Wolf J."/>
            <person name="Bergner S.V."/>
            <person name="Schilhabel M.B."/>
            <person name="Klostermeier U.C."/>
            <person name="Beiko R.G."/>
            <person name="Rosenstiel P."/>
            <person name="Hippler M."/>
            <person name="Laroche J."/>
        </authorList>
    </citation>
    <scope>NUCLEOTIDE SEQUENCE [LARGE SCALE GENOMIC DNA]</scope>
    <source>
        <strain evidence="1 2">CCMP1005</strain>
    </source>
</reference>
<gene>
    <name evidence="1" type="ORF">THAOC_26282</name>
</gene>
<proteinExistence type="predicted"/>
<comment type="caution">
    <text evidence="1">The sequence shown here is derived from an EMBL/GenBank/DDBJ whole genome shotgun (WGS) entry which is preliminary data.</text>
</comment>
<dbReference type="AlphaFoldDB" id="K0RPE6"/>
<sequence>MAAALHRGDEWVPEFRCFWLDLKMKITLPGWTHGQSGGPVERFRISKATSVRGDEVKLMGGHTMELTKRRSLSSKDIREKANRGRTAFGLAMGHKGIKVPELKDTNSWIRKGMDLGKGEKI</sequence>
<feature type="non-terminal residue" evidence="1">
    <location>
        <position position="121"/>
    </location>
</feature>
<dbReference type="Proteomes" id="UP000266841">
    <property type="component" value="Unassembled WGS sequence"/>
</dbReference>
<name>K0RPE6_THAOC</name>
<protein>
    <submittedName>
        <fullName evidence="1">Uncharacterized protein</fullName>
    </submittedName>
</protein>